<evidence type="ECO:0000256" key="1">
    <source>
        <dbReference type="SAM" id="Phobius"/>
    </source>
</evidence>
<organism evidence="2 3">
    <name type="scientific">Salmonella enterica</name>
    <name type="common">Salmonella choleraesuis</name>
    <dbReference type="NCBI Taxonomy" id="28901"/>
    <lineage>
        <taxon>Bacteria</taxon>
        <taxon>Pseudomonadati</taxon>
        <taxon>Pseudomonadota</taxon>
        <taxon>Gammaproteobacteria</taxon>
        <taxon>Enterobacterales</taxon>
        <taxon>Enterobacteriaceae</taxon>
        <taxon>Salmonella</taxon>
    </lineage>
</organism>
<keyword evidence="1" id="KW-1133">Transmembrane helix</keyword>
<dbReference type="Proteomes" id="UP000254332">
    <property type="component" value="Unassembled WGS sequence"/>
</dbReference>
<name>A0A379SFW5_SALER</name>
<keyword evidence="1" id="KW-0812">Transmembrane</keyword>
<dbReference type="AlphaFoldDB" id="A0A379SFW5"/>
<dbReference type="EMBL" id="UGWQ01000004">
    <property type="protein sequence ID" value="SUG27885.1"/>
    <property type="molecule type" value="Genomic_DNA"/>
</dbReference>
<keyword evidence="1" id="KW-0472">Membrane</keyword>
<proteinExistence type="predicted"/>
<accession>A0A379SFW5</accession>
<evidence type="ECO:0000313" key="3">
    <source>
        <dbReference type="Proteomes" id="UP000254332"/>
    </source>
</evidence>
<gene>
    <name evidence="2" type="ORF">NCTC10718_05216</name>
</gene>
<evidence type="ECO:0000313" key="2">
    <source>
        <dbReference type="EMBL" id="SUG27885.1"/>
    </source>
</evidence>
<reference evidence="2 3" key="1">
    <citation type="submission" date="2018-06" db="EMBL/GenBank/DDBJ databases">
        <authorList>
            <consortium name="Pathogen Informatics"/>
            <person name="Doyle S."/>
        </authorList>
    </citation>
    <scope>NUCLEOTIDE SEQUENCE [LARGE SCALE GENOMIC DNA]</scope>
    <source>
        <strain evidence="2 3">NCTC10718</strain>
    </source>
</reference>
<feature type="transmembrane region" description="Helical" evidence="1">
    <location>
        <begin position="28"/>
        <end position="52"/>
    </location>
</feature>
<protein>
    <submittedName>
        <fullName evidence="2">Uncharacterized protein</fullName>
    </submittedName>
</protein>
<sequence>MTPGKKQTCQYVRRARPPHALPSFRTGCCALILAFITGLLVASGTFLAWYHWIAGGPMIT</sequence>